<dbReference type="EMBL" id="ASHM01161484">
    <property type="protein sequence ID" value="PNX64066.1"/>
    <property type="molecule type" value="Genomic_DNA"/>
</dbReference>
<evidence type="ECO:0000256" key="1">
    <source>
        <dbReference type="SAM" id="MobiDB-lite"/>
    </source>
</evidence>
<dbReference type="Proteomes" id="UP000236291">
    <property type="component" value="Unassembled WGS sequence"/>
</dbReference>
<reference evidence="2 3" key="1">
    <citation type="journal article" date="2014" name="Am. J. Bot.">
        <title>Genome assembly and annotation for red clover (Trifolium pratense; Fabaceae).</title>
        <authorList>
            <person name="Istvanek J."/>
            <person name="Jaros M."/>
            <person name="Krenek A."/>
            <person name="Repkova J."/>
        </authorList>
    </citation>
    <scope>NUCLEOTIDE SEQUENCE [LARGE SCALE GENOMIC DNA]</scope>
    <source>
        <strain evidence="3">cv. Tatra</strain>
        <tissue evidence="2">Young leaves</tissue>
    </source>
</reference>
<evidence type="ECO:0000313" key="3">
    <source>
        <dbReference type="Proteomes" id="UP000236291"/>
    </source>
</evidence>
<sequence length="68" mass="7546">AAPPPTSPPSATSFPPLFATSMRWPPTSTNSMRGMPPTINSLRLLPNPPRKQFSQHMFSYQPVYSSRT</sequence>
<proteinExistence type="predicted"/>
<gene>
    <name evidence="2" type="ORF">L195_g061936</name>
</gene>
<evidence type="ECO:0000313" key="2">
    <source>
        <dbReference type="EMBL" id="PNX64066.1"/>
    </source>
</evidence>
<protein>
    <submittedName>
        <fullName evidence="2">Uncharacterized protein</fullName>
    </submittedName>
</protein>
<accession>A0A2K3KCP9</accession>
<dbReference type="AlphaFoldDB" id="A0A2K3KCP9"/>
<organism evidence="2 3">
    <name type="scientific">Trifolium pratense</name>
    <name type="common">Red clover</name>
    <dbReference type="NCBI Taxonomy" id="57577"/>
    <lineage>
        <taxon>Eukaryota</taxon>
        <taxon>Viridiplantae</taxon>
        <taxon>Streptophyta</taxon>
        <taxon>Embryophyta</taxon>
        <taxon>Tracheophyta</taxon>
        <taxon>Spermatophyta</taxon>
        <taxon>Magnoliopsida</taxon>
        <taxon>eudicotyledons</taxon>
        <taxon>Gunneridae</taxon>
        <taxon>Pentapetalae</taxon>
        <taxon>rosids</taxon>
        <taxon>fabids</taxon>
        <taxon>Fabales</taxon>
        <taxon>Fabaceae</taxon>
        <taxon>Papilionoideae</taxon>
        <taxon>50 kb inversion clade</taxon>
        <taxon>NPAAA clade</taxon>
        <taxon>Hologalegina</taxon>
        <taxon>IRL clade</taxon>
        <taxon>Trifolieae</taxon>
        <taxon>Trifolium</taxon>
    </lineage>
</organism>
<comment type="caution">
    <text evidence="2">The sequence shown here is derived from an EMBL/GenBank/DDBJ whole genome shotgun (WGS) entry which is preliminary data.</text>
</comment>
<feature type="compositionally biased region" description="Polar residues" evidence="1">
    <location>
        <begin position="52"/>
        <end position="68"/>
    </location>
</feature>
<feature type="non-terminal residue" evidence="2">
    <location>
        <position position="1"/>
    </location>
</feature>
<feature type="region of interest" description="Disordered" evidence="1">
    <location>
        <begin position="1"/>
        <end position="68"/>
    </location>
</feature>
<name>A0A2K3KCP9_TRIPR</name>
<reference evidence="2 3" key="2">
    <citation type="journal article" date="2017" name="Front. Plant Sci.">
        <title>Gene Classification and Mining of Molecular Markers Useful in Red Clover (Trifolium pratense) Breeding.</title>
        <authorList>
            <person name="Istvanek J."/>
            <person name="Dluhosova J."/>
            <person name="Dluhos P."/>
            <person name="Patkova L."/>
            <person name="Nedelnik J."/>
            <person name="Repkova J."/>
        </authorList>
    </citation>
    <scope>NUCLEOTIDE SEQUENCE [LARGE SCALE GENOMIC DNA]</scope>
    <source>
        <strain evidence="3">cv. Tatra</strain>
        <tissue evidence="2">Young leaves</tissue>
    </source>
</reference>